<dbReference type="EMBL" id="BMEL01000001">
    <property type="protein sequence ID" value="GGF10276.1"/>
    <property type="molecule type" value="Genomic_DNA"/>
</dbReference>
<dbReference type="PANTHER" id="PTHR42852:SF1">
    <property type="entry name" value="THIOREDOXIN-LIKE PROTEIN YNEN"/>
    <property type="match status" value="1"/>
</dbReference>
<dbReference type="GO" id="GO:0016491">
    <property type="term" value="F:oxidoreductase activity"/>
    <property type="evidence" value="ECO:0007669"/>
    <property type="project" value="InterPro"/>
</dbReference>
<keyword evidence="1" id="KW-1015">Disulfide bond</keyword>
<dbReference type="InterPro" id="IPR017937">
    <property type="entry name" value="Thioredoxin_CS"/>
</dbReference>
<proteinExistence type="predicted"/>
<comment type="caution">
    <text evidence="4">The sequence shown here is derived from an EMBL/GenBank/DDBJ whole genome shotgun (WGS) entry which is preliminary data.</text>
</comment>
<feature type="region of interest" description="Disordered" evidence="2">
    <location>
        <begin position="28"/>
        <end position="63"/>
    </location>
</feature>
<dbReference type="SUPFAM" id="SSF52833">
    <property type="entry name" value="Thioredoxin-like"/>
    <property type="match status" value="1"/>
</dbReference>
<feature type="domain" description="Thioredoxin" evidence="3">
    <location>
        <begin position="59"/>
        <end position="199"/>
    </location>
</feature>
<dbReference type="Pfam" id="PF00578">
    <property type="entry name" value="AhpC-TSA"/>
    <property type="match status" value="1"/>
</dbReference>
<name>A0A917AYC0_HALAA</name>
<dbReference type="CDD" id="cd02966">
    <property type="entry name" value="TlpA_like_family"/>
    <property type="match status" value="1"/>
</dbReference>
<reference evidence="4" key="2">
    <citation type="submission" date="2020-09" db="EMBL/GenBank/DDBJ databases">
        <authorList>
            <person name="Sun Q."/>
            <person name="Zhou Y."/>
        </authorList>
    </citation>
    <scope>NUCLEOTIDE SEQUENCE</scope>
    <source>
        <strain evidence="4">CGMCC 1.12153</strain>
    </source>
</reference>
<dbReference type="InterPro" id="IPR036249">
    <property type="entry name" value="Thioredoxin-like_sf"/>
</dbReference>
<dbReference type="InterPro" id="IPR050553">
    <property type="entry name" value="Thioredoxin_ResA/DsbE_sf"/>
</dbReference>
<dbReference type="InterPro" id="IPR000866">
    <property type="entry name" value="AhpC/TSA"/>
</dbReference>
<evidence type="ECO:0000256" key="2">
    <source>
        <dbReference type="SAM" id="MobiDB-lite"/>
    </source>
</evidence>
<evidence type="ECO:0000313" key="4">
    <source>
        <dbReference type="EMBL" id="GGF10276.1"/>
    </source>
</evidence>
<feature type="compositionally biased region" description="Polar residues" evidence="2">
    <location>
        <begin position="42"/>
        <end position="52"/>
    </location>
</feature>
<evidence type="ECO:0000259" key="3">
    <source>
        <dbReference type="PROSITE" id="PS51352"/>
    </source>
</evidence>
<sequence length="199" mass="22180">MIKQIGAALFLIVLVGFIVYNEVGKEETDTSGELQEYDASGDPSQEGTSMTPPNAPSGLQVGDQAPDFELETLDGESVKLSELKGQKVFLNFWATWCPPCKEEMPEMEKFHNEYGDEVVVLAVNATETESNESDVDKYIEEEGYTFPVLLDKDSEVNNDYQAMSIPTTYFIGTDGQVQEPRKVGPMSYDFMIEMKDALN</sequence>
<evidence type="ECO:0000256" key="1">
    <source>
        <dbReference type="ARBA" id="ARBA00023157"/>
    </source>
</evidence>
<dbReference type="Proteomes" id="UP000660110">
    <property type="component" value="Unassembled WGS sequence"/>
</dbReference>
<dbReference type="InterPro" id="IPR013766">
    <property type="entry name" value="Thioredoxin_domain"/>
</dbReference>
<gene>
    <name evidence="4" type="ORF">GCM10010954_06020</name>
</gene>
<protein>
    <submittedName>
        <fullName evidence="4">Thiol:disulfide interchange protein tlpA</fullName>
    </submittedName>
</protein>
<evidence type="ECO:0000313" key="5">
    <source>
        <dbReference type="Proteomes" id="UP000660110"/>
    </source>
</evidence>
<keyword evidence="5" id="KW-1185">Reference proteome</keyword>
<dbReference type="PROSITE" id="PS00194">
    <property type="entry name" value="THIOREDOXIN_1"/>
    <property type="match status" value="1"/>
</dbReference>
<dbReference type="Gene3D" id="3.40.30.10">
    <property type="entry name" value="Glutaredoxin"/>
    <property type="match status" value="1"/>
</dbReference>
<dbReference type="PROSITE" id="PS51352">
    <property type="entry name" value="THIOREDOXIN_2"/>
    <property type="match status" value="1"/>
</dbReference>
<reference evidence="4" key="1">
    <citation type="journal article" date="2014" name="Int. J. Syst. Evol. Microbiol.">
        <title>Complete genome sequence of Corynebacterium casei LMG S-19264T (=DSM 44701T), isolated from a smear-ripened cheese.</title>
        <authorList>
            <consortium name="US DOE Joint Genome Institute (JGI-PGF)"/>
            <person name="Walter F."/>
            <person name="Albersmeier A."/>
            <person name="Kalinowski J."/>
            <person name="Ruckert C."/>
        </authorList>
    </citation>
    <scope>NUCLEOTIDE SEQUENCE</scope>
    <source>
        <strain evidence="4">CGMCC 1.12153</strain>
    </source>
</reference>
<dbReference type="AlphaFoldDB" id="A0A917AYC0"/>
<dbReference type="RefSeq" id="WP_188375975.1">
    <property type="nucleotide sequence ID" value="NZ_BMEL01000001.1"/>
</dbReference>
<accession>A0A917AYC0</accession>
<organism evidence="4 5">
    <name type="scientific">Halobacillus andaensis</name>
    <dbReference type="NCBI Taxonomy" id="1176239"/>
    <lineage>
        <taxon>Bacteria</taxon>
        <taxon>Bacillati</taxon>
        <taxon>Bacillota</taxon>
        <taxon>Bacilli</taxon>
        <taxon>Bacillales</taxon>
        <taxon>Bacillaceae</taxon>
        <taxon>Halobacillus</taxon>
    </lineage>
</organism>
<dbReference type="GO" id="GO:0016209">
    <property type="term" value="F:antioxidant activity"/>
    <property type="evidence" value="ECO:0007669"/>
    <property type="project" value="InterPro"/>
</dbReference>
<dbReference type="PANTHER" id="PTHR42852">
    <property type="entry name" value="THIOL:DISULFIDE INTERCHANGE PROTEIN DSBE"/>
    <property type="match status" value="1"/>
</dbReference>